<evidence type="ECO:0000256" key="4">
    <source>
        <dbReference type="SAM" id="MobiDB-lite"/>
    </source>
</evidence>
<feature type="region of interest" description="Disordered" evidence="4">
    <location>
        <begin position="772"/>
        <end position="834"/>
    </location>
</feature>
<dbReference type="InterPro" id="IPR055261">
    <property type="entry name" value="PI_transfer_N"/>
</dbReference>
<dbReference type="GO" id="GO:0005737">
    <property type="term" value="C:cytoplasm"/>
    <property type="evidence" value="ECO:0007669"/>
    <property type="project" value="TreeGrafter"/>
</dbReference>
<dbReference type="InParanoid" id="A0A0D2WVL1"/>
<name>A0A0D2WVL1_CAPO3</name>
<evidence type="ECO:0000256" key="3">
    <source>
        <dbReference type="ARBA" id="ARBA00022837"/>
    </source>
</evidence>
<keyword evidence="7" id="KW-1185">Reference proteome</keyword>
<evidence type="ECO:0000313" key="7">
    <source>
        <dbReference type="Proteomes" id="UP000008743"/>
    </source>
</evidence>
<dbReference type="RefSeq" id="XP_004344236.2">
    <property type="nucleotide sequence ID" value="XM_004344186.2"/>
</dbReference>
<dbReference type="Pfam" id="PF24695">
    <property type="entry name" value="PITM1-3"/>
    <property type="match status" value="1"/>
</dbReference>
<proteinExistence type="inferred from homology"/>
<dbReference type="PROSITE" id="PS51043">
    <property type="entry name" value="DDHD"/>
    <property type="match status" value="1"/>
</dbReference>
<dbReference type="InterPro" id="IPR023393">
    <property type="entry name" value="START-like_dom_sf"/>
</dbReference>
<dbReference type="SUPFAM" id="SSF56784">
    <property type="entry name" value="HAD-like"/>
    <property type="match status" value="1"/>
</dbReference>
<protein>
    <submittedName>
        <fullName evidence="6">Retinal degeneration B-PD</fullName>
    </submittedName>
</protein>
<evidence type="ECO:0000259" key="5">
    <source>
        <dbReference type="PROSITE" id="PS51043"/>
    </source>
</evidence>
<evidence type="ECO:0000256" key="1">
    <source>
        <dbReference type="ARBA" id="ARBA00010316"/>
    </source>
</evidence>
<organism evidence="6 7">
    <name type="scientific">Capsaspora owczarzaki (strain ATCC 30864)</name>
    <dbReference type="NCBI Taxonomy" id="595528"/>
    <lineage>
        <taxon>Eukaryota</taxon>
        <taxon>Filasterea</taxon>
        <taxon>Capsaspora</taxon>
    </lineage>
</organism>
<dbReference type="InterPro" id="IPR031315">
    <property type="entry name" value="LNS2/PITP"/>
</dbReference>
<dbReference type="GO" id="GO:0031210">
    <property type="term" value="F:phosphatidylcholine binding"/>
    <property type="evidence" value="ECO:0007669"/>
    <property type="project" value="TreeGrafter"/>
</dbReference>
<gene>
    <name evidence="6" type="ORF">CAOG_006615</name>
</gene>
<dbReference type="SMART" id="SM00775">
    <property type="entry name" value="LNS2"/>
    <property type="match status" value="1"/>
</dbReference>
<dbReference type="AlphaFoldDB" id="A0A0D2WVL1"/>
<dbReference type="GO" id="GO:0071944">
    <property type="term" value="C:cell periphery"/>
    <property type="evidence" value="ECO:0007669"/>
    <property type="project" value="UniProtKB-ARBA"/>
</dbReference>
<keyword evidence="3" id="KW-0106">Calcium</keyword>
<evidence type="ECO:0000256" key="2">
    <source>
        <dbReference type="ARBA" id="ARBA00022553"/>
    </source>
</evidence>
<accession>A0A0D2WVL1</accession>
<dbReference type="SUPFAM" id="SSF55961">
    <property type="entry name" value="Bet v1-like"/>
    <property type="match status" value="1"/>
</dbReference>
<dbReference type="PhylomeDB" id="A0A0D2WVL1"/>
<dbReference type="Gene3D" id="3.30.530.20">
    <property type="match status" value="1"/>
</dbReference>
<dbReference type="Pfam" id="PF02862">
    <property type="entry name" value="DDHD"/>
    <property type="match status" value="2"/>
</dbReference>
<sequence length="1213" mass="132892">MLIKEYRIPLPLTVEQYRIGQLYMIAKKSREESEGEGSGIEILVNEPYENGPGGKGQFTRKIYHVGRHLPSWIKAVLPKSAFILYEEAWNAYPYTRTKYQCPLVDKFVLDIETRFYNDDGSQDNVFGLSNSELKERTVDFIDIVNDKVEKDYKPEEDPGLYVSKVTQRGPLKSDWVKTATPLMCAYKVCRVEFRYWGLQSKIERFVHQAAIRNVLLRAHRQVWCWQDEWWTMSMEDIRAMERETQAALAQVMTKRLEDGAEAGESEEAGEAGAHPASAASAANQQAQLALPAASSSSATSATATLTPASPAGALPVSALDVESSQLSMLHRVSVSTAGSYASLSQGSDSNDEDEFFDAADSFETLQVENAVHAHMQAMPRSAATSSAGSHAAATPQHLVLVVAPHMLIEESNELDDVHNEFDTFVHTLHAVVHTHYKDDQGAIALRKIRCQPVGSEAQSLLESIDPSSDGSEYARAAVLALFTVSSAQFVQRVSDLGREAARVYKEFKASHPSFNGTVSMVGDSVGGLLALELLSQRIIPEQQAPVTVESSRPSTSNASSAPSSMNYISAFVEPAIMLPFQVTNLFTFSSPISLVLAFRNQAKGERSMPRPACQQLYNLYQSVDPTAFRIEPLLDARFKSVPHMTVPRFHAYPCGTGAPPSLSNSVREHKELFGSSKAAATSAGLATHLLASHSSGHLNSAVLDALAQQWWGERRVDYEVYFPKGIESFPRSALMHILHSSYWESKDVAAFIVREVLGRASYLPPAVNQPVTRLSMRQSSQGSQRKGLVLDSPGPHSPGSVSSTVPSVEDDDDSDDGGSQPGSARGSDASLGDRPKWRRKRTWFKVKGRVPNHRAPDVVALDAHDVHQTLSAKFMYGSFDLNALTGEDVDVFIMSDPLNNEWCYLDTVRTSKTGTITYVLPEERKMGVGVYPVRMIVRGDASLAECNLFIVQKHTRAVVCSVDGAFAASTTISGADPRIQPGATDAVRFWADRGFLIMYVSARPDIQLHGVVAWMARHNFPLGVISLRDSLSKDPAKQKIKYLRALRDATALEYFACYGSSKDVAVYAALDIEPSRTFVIGSKQPKEGCVVMMDGYSDHLTMVKDQALADLAIRPVSQIGQPSVVTRKHIFLHQSPSEEEASTQLLTATGSGTFSDPGGSGNVSPAPTGDPSEPRRKSIIMRKMGTWRISRAGSYDGSEEESGNHPTATKLSH</sequence>
<dbReference type="GO" id="GO:0008525">
    <property type="term" value="F:phosphatidylcholine transporter activity"/>
    <property type="evidence" value="ECO:0007669"/>
    <property type="project" value="TreeGrafter"/>
</dbReference>
<dbReference type="Pfam" id="PF02121">
    <property type="entry name" value="IP_trans"/>
    <property type="match status" value="1"/>
</dbReference>
<dbReference type="FunFam" id="3.30.530.20:FF:000028">
    <property type="entry name" value="Phosphatidylinositol transfer protein 5"/>
    <property type="match status" value="1"/>
</dbReference>
<dbReference type="EMBL" id="KE346371">
    <property type="protein sequence ID" value="KJE96268.1"/>
    <property type="molecule type" value="Genomic_DNA"/>
</dbReference>
<feature type="region of interest" description="Disordered" evidence="4">
    <location>
        <begin position="1148"/>
        <end position="1213"/>
    </location>
</feature>
<dbReference type="PANTHER" id="PTHR10658">
    <property type="entry name" value="PHOSPHATIDYLINOSITOL TRANSFER PROTEIN"/>
    <property type="match status" value="1"/>
</dbReference>
<keyword evidence="2" id="KW-0597">Phosphoprotein</keyword>
<dbReference type="PANTHER" id="PTHR10658:SF81">
    <property type="entry name" value="PROTEIN RETINAL DEGENERATION B"/>
    <property type="match status" value="1"/>
</dbReference>
<dbReference type="PRINTS" id="PR00391">
    <property type="entry name" value="PITRANSFER"/>
</dbReference>
<dbReference type="GO" id="GO:0046872">
    <property type="term" value="F:metal ion binding"/>
    <property type="evidence" value="ECO:0007669"/>
    <property type="project" value="InterPro"/>
</dbReference>
<feature type="region of interest" description="Disordered" evidence="4">
    <location>
        <begin position="257"/>
        <end position="285"/>
    </location>
</feature>
<feature type="compositionally biased region" description="Polar residues" evidence="4">
    <location>
        <begin position="1204"/>
        <end position="1213"/>
    </location>
</feature>
<dbReference type="InterPro" id="IPR036412">
    <property type="entry name" value="HAD-like_sf"/>
</dbReference>
<dbReference type="GO" id="GO:0035091">
    <property type="term" value="F:phosphatidylinositol binding"/>
    <property type="evidence" value="ECO:0007669"/>
    <property type="project" value="TreeGrafter"/>
</dbReference>
<feature type="compositionally biased region" description="Low complexity" evidence="4">
    <location>
        <begin position="270"/>
        <end position="285"/>
    </location>
</feature>
<evidence type="ECO:0000313" key="6">
    <source>
        <dbReference type="EMBL" id="KJE96268.1"/>
    </source>
</evidence>
<feature type="compositionally biased region" description="Acidic residues" evidence="4">
    <location>
        <begin position="259"/>
        <end position="269"/>
    </location>
</feature>
<dbReference type="InterPro" id="IPR004177">
    <property type="entry name" value="DDHD_dom"/>
</dbReference>
<dbReference type="Pfam" id="PF24694">
    <property type="entry name" value="LNS2_PITM1-3"/>
    <property type="match status" value="1"/>
</dbReference>
<reference evidence="7" key="1">
    <citation type="submission" date="2011-02" db="EMBL/GenBank/DDBJ databases">
        <title>The Genome Sequence of Capsaspora owczarzaki ATCC 30864.</title>
        <authorList>
            <person name="Russ C."/>
            <person name="Cuomo C."/>
            <person name="Burger G."/>
            <person name="Gray M.W."/>
            <person name="Holland P.W.H."/>
            <person name="King N."/>
            <person name="Lang F.B.F."/>
            <person name="Roger A.J."/>
            <person name="Ruiz-Trillo I."/>
            <person name="Young S.K."/>
            <person name="Zeng Q."/>
            <person name="Gargeya S."/>
            <person name="Alvarado L."/>
            <person name="Berlin A."/>
            <person name="Chapman S.B."/>
            <person name="Chen Z."/>
            <person name="Freedman E."/>
            <person name="Gellesch M."/>
            <person name="Goldberg J."/>
            <person name="Griggs A."/>
            <person name="Gujja S."/>
            <person name="Heilman E."/>
            <person name="Heiman D."/>
            <person name="Howarth C."/>
            <person name="Mehta T."/>
            <person name="Neiman D."/>
            <person name="Pearson M."/>
            <person name="Roberts A."/>
            <person name="Saif S."/>
            <person name="Shea T."/>
            <person name="Shenoy N."/>
            <person name="Sisk P."/>
            <person name="Stolte C."/>
            <person name="Sykes S."/>
            <person name="White J."/>
            <person name="Yandava C."/>
            <person name="Haas B."/>
            <person name="Nusbaum C."/>
            <person name="Birren B."/>
        </authorList>
    </citation>
    <scope>NUCLEOTIDE SEQUENCE</scope>
    <source>
        <strain evidence="7">ATCC 30864</strain>
    </source>
</reference>
<comment type="similarity">
    <text evidence="1">Belongs to the PtdIns transfer protein family. PI transfer class IIA subfamily.</text>
</comment>
<dbReference type="SMART" id="SM01127">
    <property type="entry name" value="DDHD"/>
    <property type="match status" value="1"/>
</dbReference>
<dbReference type="eggNOG" id="KOG3668">
    <property type="taxonomic scope" value="Eukaryota"/>
</dbReference>
<dbReference type="GO" id="GO:0008526">
    <property type="term" value="F:phosphatidylinositol transfer activity"/>
    <property type="evidence" value="ECO:0007669"/>
    <property type="project" value="TreeGrafter"/>
</dbReference>
<feature type="compositionally biased region" description="Low complexity" evidence="4">
    <location>
        <begin position="792"/>
        <end position="807"/>
    </location>
</feature>
<dbReference type="Proteomes" id="UP000008743">
    <property type="component" value="Unassembled WGS sequence"/>
</dbReference>
<feature type="domain" description="DDHD" evidence="5">
    <location>
        <begin position="578"/>
        <end position="758"/>
    </location>
</feature>
<dbReference type="STRING" id="595528.A0A0D2WVL1"/>
<dbReference type="OrthoDB" id="18453at2759"/>
<feature type="compositionally biased region" description="Polar residues" evidence="4">
    <location>
        <begin position="772"/>
        <end position="784"/>
    </location>
</feature>
<dbReference type="InterPro" id="IPR001666">
    <property type="entry name" value="PI_transfer"/>
</dbReference>